<keyword evidence="2" id="KW-1185">Reference proteome</keyword>
<comment type="caution">
    <text evidence="1">The sequence shown here is derived from an EMBL/GenBank/DDBJ whole genome shotgun (WGS) entry which is preliminary data.</text>
</comment>
<organism evidence="1 2">
    <name type="scientific">Operophtera brumata</name>
    <name type="common">Winter moth</name>
    <name type="synonym">Phalaena brumata</name>
    <dbReference type="NCBI Taxonomy" id="104452"/>
    <lineage>
        <taxon>Eukaryota</taxon>
        <taxon>Metazoa</taxon>
        <taxon>Ecdysozoa</taxon>
        <taxon>Arthropoda</taxon>
        <taxon>Hexapoda</taxon>
        <taxon>Insecta</taxon>
        <taxon>Pterygota</taxon>
        <taxon>Neoptera</taxon>
        <taxon>Endopterygota</taxon>
        <taxon>Lepidoptera</taxon>
        <taxon>Glossata</taxon>
        <taxon>Ditrysia</taxon>
        <taxon>Geometroidea</taxon>
        <taxon>Geometridae</taxon>
        <taxon>Larentiinae</taxon>
        <taxon>Operophtera</taxon>
    </lineage>
</organism>
<sequence>MTMEHKCYCRGDEITSLDLDKPEHLMPMMRPFSMRYFNNLNLITTFKARLFKRNPDLGLVISRIESLEVILKNMLNSGILTDHFYRGNGKLLIGLWKSTAKLTLDVHLLNPKYVPQCIVLDGSGIKPIPSLLHLDHRGIVDAQ</sequence>
<dbReference type="AlphaFoldDB" id="A0A0L7KNE9"/>
<dbReference type="Proteomes" id="UP000037510">
    <property type="component" value="Unassembled WGS sequence"/>
</dbReference>
<reference evidence="1 2" key="1">
    <citation type="journal article" date="2015" name="Genome Biol. Evol.">
        <title>The genome of winter moth (Operophtera brumata) provides a genomic perspective on sexual dimorphism and phenology.</title>
        <authorList>
            <person name="Derks M.F."/>
            <person name="Smit S."/>
            <person name="Salis L."/>
            <person name="Schijlen E."/>
            <person name="Bossers A."/>
            <person name="Mateman C."/>
            <person name="Pijl A.S."/>
            <person name="de Ridder D."/>
            <person name="Groenen M.A."/>
            <person name="Visser M.E."/>
            <person name="Megens H.J."/>
        </authorList>
    </citation>
    <scope>NUCLEOTIDE SEQUENCE [LARGE SCALE GENOMIC DNA]</scope>
    <source>
        <strain evidence="1">WM2013NL</strain>
        <tissue evidence="1">Head and thorax</tissue>
    </source>
</reference>
<accession>A0A0L7KNE9</accession>
<gene>
    <name evidence="1" type="ORF">OBRU01_23639</name>
</gene>
<name>A0A0L7KNE9_OPEBR</name>
<evidence type="ECO:0000313" key="1">
    <source>
        <dbReference type="EMBL" id="KOB64818.1"/>
    </source>
</evidence>
<proteinExistence type="predicted"/>
<dbReference type="EMBL" id="JTDY01007985">
    <property type="protein sequence ID" value="KOB64818.1"/>
    <property type="molecule type" value="Genomic_DNA"/>
</dbReference>
<evidence type="ECO:0000313" key="2">
    <source>
        <dbReference type="Proteomes" id="UP000037510"/>
    </source>
</evidence>
<protein>
    <submittedName>
        <fullName evidence="1">Biotin biosynthesis protein BioC</fullName>
    </submittedName>
</protein>